<proteinExistence type="inferred from homology"/>
<dbReference type="Proteomes" id="UP000619265">
    <property type="component" value="Unassembled WGS sequence"/>
</dbReference>
<protein>
    <recommendedName>
        <fullName evidence="1">protein-disulfide reductase</fullName>
        <ecNumber evidence="1">1.8.1.8</ecNumber>
    </recommendedName>
</protein>
<dbReference type="InterPro" id="IPR012336">
    <property type="entry name" value="Thioredoxin-like_fold"/>
</dbReference>
<feature type="domain" description="Thioredoxin" evidence="8">
    <location>
        <begin position="13"/>
        <end position="154"/>
    </location>
</feature>
<keyword evidence="2" id="KW-0677">Repeat</keyword>
<dbReference type="SUPFAM" id="SSF52833">
    <property type="entry name" value="Thioredoxin-like"/>
    <property type="match status" value="1"/>
</dbReference>
<dbReference type="EMBL" id="LIHL02000013">
    <property type="protein sequence ID" value="KAF5449891.1"/>
    <property type="molecule type" value="Genomic_DNA"/>
</dbReference>
<evidence type="ECO:0000313" key="10">
    <source>
        <dbReference type="Proteomes" id="UP000619265"/>
    </source>
</evidence>
<evidence type="ECO:0000256" key="3">
    <source>
        <dbReference type="ARBA" id="ARBA00023002"/>
    </source>
</evidence>
<evidence type="ECO:0000313" key="9">
    <source>
        <dbReference type="EMBL" id="KAF5449891.1"/>
    </source>
</evidence>
<evidence type="ECO:0000256" key="1">
    <source>
        <dbReference type="ARBA" id="ARBA00012612"/>
    </source>
</evidence>
<dbReference type="EC" id="1.8.1.8" evidence="1"/>
<reference evidence="9" key="1">
    <citation type="submission" date="2015-10" db="EMBL/GenBank/DDBJ databases">
        <authorList>
            <person name="Martinez-Garcia P.J."/>
            <person name="Crepeau M.W."/>
            <person name="Puiu D."/>
            <person name="Gonzalez-Ibeas D."/>
            <person name="Whalen J."/>
            <person name="Stevens K."/>
            <person name="Paul R."/>
            <person name="Butterfield T."/>
            <person name="Britton M."/>
            <person name="Reagan R."/>
            <person name="Chakraborty S."/>
            <person name="Walawage S.L."/>
            <person name="Vasquez-Gross H.A."/>
            <person name="Cardeno C."/>
            <person name="Famula R."/>
            <person name="Pratt K."/>
            <person name="Kuruganti S."/>
            <person name="Aradhya M.K."/>
            <person name="Leslie C.A."/>
            <person name="Dandekar A.M."/>
            <person name="Salzberg S.L."/>
            <person name="Wegrzyn J.L."/>
            <person name="Langley C.H."/>
            <person name="Neale D.B."/>
        </authorList>
    </citation>
    <scope>NUCLEOTIDE SEQUENCE</scope>
    <source>
        <tissue evidence="9">Leaves</tissue>
    </source>
</reference>
<evidence type="ECO:0000256" key="6">
    <source>
        <dbReference type="ARBA" id="ARBA00047388"/>
    </source>
</evidence>
<keyword evidence="3" id="KW-0560">Oxidoreductase</keyword>
<reference evidence="9" key="2">
    <citation type="submission" date="2020-03" db="EMBL/GenBank/DDBJ databases">
        <title>Walnut 2.0.</title>
        <authorList>
            <person name="Marrano A."/>
            <person name="Britton M."/>
            <person name="Zimin A.V."/>
            <person name="Zaini P.A."/>
            <person name="Workman R."/>
            <person name="Puiu D."/>
            <person name="Bianco L."/>
            <person name="Allen B.J."/>
            <person name="Troggio M."/>
            <person name="Leslie C.A."/>
            <person name="Timp W."/>
            <person name="Dendekar A."/>
            <person name="Salzberg S.L."/>
            <person name="Neale D.B."/>
        </authorList>
    </citation>
    <scope>NUCLEOTIDE SEQUENCE</scope>
    <source>
        <tissue evidence="9">Leaves</tissue>
    </source>
</reference>
<dbReference type="InterPro" id="IPR052259">
    <property type="entry name" value="Nucleoredoxin-like"/>
</dbReference>
<dbReference type="PANTHER" id="PTHR13871">
    <property type="entry name" value="THIOREDOXIN"/>
    <property type="match status" value="1"/>
</dbReference>
<dbReference type="InterPro" id="IPR013766">
    <property type="entry name" value="Thioredoxin_domain"/>
</dbReference>
<evidence type="ECO:0000256" key="4">
    <source>
        <dbReference type="ARBA" id="ARBA00023027"/>
    </source>
</evidence>
<comment type="catalytic activity">
    <reaction evidence="7">
        <text>[protein]-dithiol + NADP(+) = [protein]-disulfide + NADPH + H(+)</text>
        <dbReference type="Rhea" id="RHEA:18753"/>
        <dbReference type="Rhea" id="RHEA-COMP:10593"/>
        <dbReference type="Rhea" id="RHEA-COMP:10594"/>
        <dbReference type="ChEBI" id="CHEBI:15378"/>
        <dbReference type="ChEBI" id="CHEBI:29950"/>
        <dbReference type="ChEBI" id="CHEBI:50058"/>
        <dbReference type="ChEBI" id="CHEBI:57783"/>
        <dbReference type="ChEBI" id="CHEBI:58349"/>
        <dbReference type="EC" id="1.8.1.8"/>
    </reaction>
</comment>
<name>A0A833WZ95_JUGRE</name>
<evidence type="ECO:0000256" key="2">
    <source>
        <dbReference type="ARBA" id="ARBA00022737"/>
    </source>
</evidence>
<comment type="similarity">
    <text evidence="5">Belongs to the nucleoredoxin family.</text>
</comment>
<dbReference type="InterPro" id="IPR036249">
    <property type="entry name" value="Thioredoxin-like_sf"/>
</dbReference>
<dbReference type="PROSITE" id="PS51352">
    <property type="entry name" value="THIOREDOXIN_2"/>
    <property type="match status" value="1"/>
</dbReference>
<dbReference type="CDD" id="cd03009">
    <property type="entry name" value="TryX_like_TryX_NRX"/>
    <property type="match status" value="1"/>
</dbReference>
<accession>A0A833WZ95</accession>
<comment type="caution">
    <text evidence="9">The sequence shown here is derived from an EMBL/GenBank/DDBJ whole genome shotgun (WGS) entry which is preliminary data.</text>
</comment>
<dbReference type="InterPro" id="IPR045870">
    <property type="entry name" value="TryX_NRX_thioredoxin_dom"/>
</dbReference>
<dbReference type="PANTHER" id="PTHR13871:SF96">
    <property type="entry name" value="THIOREDOXIN DOMAIN-CONTAINING PROTEIN"/>
    <property type="match status" value="1"/>
</dbReference>
<gene>
    <name evidence="9" type="ORF">F2P56_030292</name>
</gene>
<evidence type="ECO:0000256" key="5">
    <source>
        <dbReference type="ARBA" id="ARBA00025782"/>
    </source>
</evidence>
<dbReference type="Gene3D" id="3.40.30.10">
    <property type="entry name" value="Glutaredoxin"/>
    <property type="match status" value="1"/>
</dbReference>
<dbReference type="Gramene" id="Jr13_18050_p1">
    <property type="protein sequence ID" value="cds.Jr13_18050_p1"/>
    <property type="gene ID" value="Jr13_18050"/>
</dbReference>
<dbReference type="Pfam" id="PF13905">
    <property type="entry name" value="Thioredoxin_8"/>
    <property type="match status" value="1"/>
</dbReference>
<dbReference type="GO" id="GO:0004791">
    <property type="term" value="F:thioredoxin-disulfide reductase (NADPH) activity"/>
    <property type="evidence" value="ECO:0007669"/>
    <property type="project" value="InterPro"/>
</dbReference>
<comment type="catalytic activity">
    <reaction evidence="6">
        <text>[protein]-dithiol + NAD(+) = [protein]-disulfide + NADH + H(+)</text>
        <dbReference type="Rhea" id="RHEA:18749"/>
        <dbReference type="Rhea" id="RHEA-COMP:10593"/>
        <dbReference type="Rhea" id="RHEA-COMP:10594"/>
        <dbReference type="ChEBI" id="CHEBI:15378"/>
        <dbReference type="ChEBI" id="CHEBI:29950"/>
        <dbReference type="ChEBI" id="CHEBI:50058"/>
        <dbReference type="ChEBI" id="CHEBI:57540"/>
        <dbReference type="ChEBI" id="CHEBI:57945"/>
        <dbReference type="EC" id="1.8.1.8"/>
    </reaction>
</comment>
<organism evidence="9 10">
    <name type="scientific">Juglans regia</name>
    <name type="common">English walnut</name>
    <dbReference type="NCBI Taxonomy" id="51240"/>
    <lineage>
        <taxon>Eukaryota</taxon>
        <taxon>Viridiplantae</taxon>
        <taxon>Streptophyta</taxon>
        <taxon>Embryophyta</taxon>
        <taxon>Tracheophyta</taxon>
        <taxon>Spermatophyta</taxon>
        <taxon>Magnoliopsida</taxon>
        <taxon>eudicotyledons</taxon>
        <taxon>Gunneridae</taxon>
        <taxon>Pentapetalae</taxon>
        <taxon>rosids</taxon>
        <taxon>fabids</taxon>
        <taxon>Fagales</taxon>
        <taxon>Juglandaceae</taxon>
        <taxon>Juglans</taxon>
    </lineage>
</organism>
<keyword evidence="4" id="KW-0520">NAD</keyword>
<dbReference type="AlphaFoldDB" id="A0A833WZ95"/>
<sequence length="155" mass="17348">MANVEVDCDSHDLISLLSFEERDFLVRNNGDQLKISNLSGKTVGLYFSGSWCGPCCHFTPTLVEVYEELLPKGDFEVVFISSDINDESFNGYFAKMPWLAVPFTDSETQKRLKNLFKVRGIPHLVILDPNGKVLTNDGKSSAATLESCLRLEFFG</sequence>
<evidence type="ECO:0000259" key="8">
    <source>
        <dbReference type="PROSITE" id="PS51352"/>
    </source>
</evidence>
<evidence type="ECO:0000256" key="7">
    <source>
        <dbReference type="ARBA" id="ARBA00047804"/>
    </source>
</evidence>